<name>A0A7W7MVJ1_9ACTN</name>
<dbReference type="EMBL" id="BAAAHD010000001">
    <property type="protein sequence ID" value="GAA0543934.1"/>
    <property type="molecule type" value="Genomic_DNA"/>
</dbReference>
<accession>A0A7W7MVJ1</accession>
<proteinExistence type="predicted"/>
<gene>
    <name evidence="2" type="ORF">F4557_000265</name>
    <name evidence="1" type="ORF">GCM10009546_02470</name>
</gene>
<evidence type="ECO:0000313" key="1">
    <source>
        <dbReference type="EMBL" id="GAA0543934.1"/>
    </source>
</evidence>
<protein>
    <submittedName>
        <fullName evidence="2">Uncharacterized protein</fullName>
    </submittedName>
</protein>
<keyword evidence="4" id="KW-1185">Reference proteome</keyword>
<dbReference type="Proteomes" id="UP001501427">
    <property type="component" value="Unassembled WGS sequence"/>
</dbReference>
<reference evidence="1" key="1">
    <citation type="journal article" date="2014" name="Int. J. Syst. Evol. Microbiol.">
        <title>Complete genome of a new Firmicutes species belonging to the dominant human colonic microbiota ('Ruminococcus bicirculans') reveals two chromosomes and a selective capacity to utilize plant glucans.</title>
        <authorList>
            <consortium name="NISC Comparative Sequencing Program"/>
            <person name="Wegmann U."/>
            <person name="Louis P."/>
            <person name="Goesmann A."/>
            <person name="Henrissat B."/>
            <person name="Duncan S.H."/>
            <person name="Flint H.J."/>
        </authorList>
    </citation>
    <scope>NUCLEOTIDE SEQUENCE</scope>
    <source>
        <strain evidence="1">JCM 10667</strain>
    </source>
</reference>
<evidence type="ECO:0000313" key="2">
    <source>
        <dbReference type="EMBL" id="MBB4771847.1"/>
    </source>
</evidence>
<dbReference type="RefSeq" id="WP_184878690.1">
    <property type="nucleotide sequence ID" value="NZ_BAAAHD010000001.1"/>
</dbReference>
<evidence type="ECO:0000313" key="3">
    <source>
        <dbReference type="Proteomes" id="UP000549343"/>
    </source>
</evidence>
<organism evidence="2 3">
    <name type="scientific">Actinomadura livida</name>
    <dbReference type="NCBI Taxonomy" id="79909"/>
    <lineage>
        <taxon>Bacteria</taxon>
        <taxon>Bacillati</taxon>
        <taxon>Actinomycetota</taxon>
        <taxon>Actinomycetes</taxon>
        <taxon>Streptosporangiales</taxon>
        <taxon>Thermomonosporaceae</taxon>
        <taxon>Actinomadura</taxon>
    </lineage>
</organism>
<dbReference type="Proteomes" id="UP000549343">
    <property type="component" value="Unassembled WGS sequence"/>
</dbReference>
<reference evidence="2 3" key="3">
    <citation type="submission" date="2020-08" db="EMBL/GenBank/DDBJ databases">
        <title>Sequencing the genomes of 1000 actinobacteria strains.</title>
        <authorList>
            <person name="Klenk H.-P."/>
        </authorList>
    </citation>
    <scope>NUCLEOTIDE SEQUENCE [LARGE SCALE GENOMIC DNA]</scope>
    <source>
        <strain evidence="2 3">DSM 44772</strain>
    </source>
</reference>
<evidence type="ECO:0000313" key="4">
    <source>
        <dbReference type="Proteomes" id="UP001501427"/>
    </source>
</evidence>
<reference evidence="4" key="2">
    <citation type="journal article" date="2019" name="Int. J. Syst. Evol. Microbiol.">
        <title>The Global Catalogue of Microorganisms (GCM) 10K type strain sequencing project: providing services to taxonomists for standard genome sequencing and annotation.</title>
        <authorList>
            <consortium name="The Broad Institute Genomics Platform"/>
            <consortium name="The Broad Institute Genome Sequencing Center for Infectious Disease"/>
            <person name="Wu L."/>
            <person name="Ma J."/>
        </authorList>
    </citation>
    <scope>NUCLEOTIDE SEQUENCE [LARGE SCALE GENOMIC DNA]</scope>
    <source>
        <strain evidence="4">JCM 10667</strain>
    </source>
</reference>
<reference evidence="1" key="4">
    <citation type="submission" date="2023-12" db="EMBL/GenBank/DDBJ databases">
        <authorList>
            <person name="Sun Q."/>
            <person name="Inoue M."/>
        </authorList>
    </citation>
    <scope>NUCLEOTIDE SEQUENCE</scope>
    <source>
        <strain evidence="1">JCM 10667</strain>
    </source>
</reference>
<sequence>MTTARRLTGEANWVDLIPTMPLPAAFRFGARLGHTHGSEIVVHAVRQRSEGPFFPATVLRNIATAAATSPRQCLWWSRTLRPSTAATPP</sequence>
<comment type="caution">
    <text evidence="2">The sequence shown here is derived from an EMBL/GenBank/DDBJ whole genome shotgun (WGS) entry which is preliminary data.</text>
</comment>
<dbReference type="EMBL" id="JACHMV010000001">
    <property type="protein sequence ID" value="MBB4771847.1"/>
    <property type="molecule type" value="Genomic_DNA"/>
</dbReference>
<dbReference type="AlphaFoldDB" id="A0A7W7MVJ1"/>